<dbReference type="EMBL" id="SKBU01000015">
    <property type="protein sequence ID" value="TCJ16622.1"/>
    <property type="molecule type" value="Genomic_DNA"/>
</dbReference>
<dbReference type="RefSeq" id="WP_132690643.1">
    <property type="nucleotide sequence ID" value="NZ_SKBU01000015.1"/>
</dbReference>
<dbReference type="PANTHER" id="PTHR33602">
    <property type="entry name" value="REGULATORY PROTEIN RECX FAMILY PROTEIN"/>
    <property type="match status" value="1"/>
</dbReference>
<feature type="domain" description="RecX first three-helical" evidence="8">
    <location>
        <begin position="60"/>
        <end position="99"/>
    </location>
</feature>
<evidence type="ECO:0000256" key="2">
    <source>
        <dbReference type="ARBA" id="ARBA00009695"/>
    </source>
</evidence>
<dbReference type="InterPro" id="IPR053925">
    <property type="entry name" value="RecX_HTH_3rd"/>
</dbReference>
<evidence type="ECO:0000256" key="1">
    <source>
        <dbReference type="ARBA" id="ARBA00004496"/>
    </source>
</evidence>
<comment type="caution">
    <text evidence="9">The sequence shown here is derived from an EMBL/GenBank/DDBJ whole genome shotgun (WGS) entry which is preliminary data.</text>
</comment>
<evidence type="ECO:0000313" key="10">
    <source>
        <dbReference type="Proteomes" id="UP000295244"/>
    </source>
</evidence>
<dbReference type="InterPro" id="IPR053926">
    <property type="entry name" value="RecX_HTH_1st"/>
</dbReference>
<name>A0A4V2NWA8_9ACTN</name>
<organism evidence="9 10">
    <name type="scientific">Rubrobacter taiwanensis</name>
    <dbReference type="NCBI Taxonomy" id="185139"/>
    <lineage>
        <taxon>Bacteria</taxon>
        <taxon>Bacillati</taxon>
        <taxon>Actinomycetota</taxon>
        <taxon>Rubrobacteria</taxon>
        <taxon>Rubrobacterales</taxon>
        <taxon>Rubrobacteraceae</taxon>
        <taxon>Rubrobacter</taxon>
    </lineage>
</organism>
<evidence type="ECO:0000256" key="5">
    <source>
        <dbReference type="HAMAP-Rule" id="MF_01114"/>
    </source>
</evidence>
<dbReference type="Pfam" id="PF02631">
    <property type="entry name" value="RecX_HTH2"/>
    <property type="match status" value="1"/>
</dbReference>
<sequence length="203" mass="23363">MPRITRAVRRRRGLLTVYVDGEYWKTLDAGAAEEHGILEGAELSTEELQRAGESAEYALALRRAMDFLSYHTRSEGEVRARLRRFGHAERAIERSVARLRELDYLNDREFARALVRRRAGEWGRRRLHAELRKRGVPEETAAAAIEEQLGGRPELEDARNLAKNKYNTEERSESQARRVYQFLARRGYSAEVCAAVAREYLSG</sequence>
<dbReference type="OrthoDB" id="5244465at2"/>
<dbReference type="GO" id="GO:0005737">
    <property type="term" value="C:cytoplasm"/>
    <property type="evidence" value="ECO:0007669"/>
    <property type="project" value="UniProtKB-SubCell"/>
</dbReference>
<comment type="function">
    <text evidence="5">Modulates RecA activity.</text>
</comment>
<dbReference type="Gene3D" id="1.10.10.10">
    <property type="entry name" value="Winged helix-like DNA-binding domain superfamily/Winged helix DNA-binding domain"/>
    <property type="match status" value="3"/>
</dbReference>
<dbReference type="InterPro" id="IPR003783">
    <property type="entry name" value="Regulatory_RecX"/>
</dbReference>
<dbReference type="InterPro" id="IPR053924">
    <property type="entry name" value="RecX_HTH_2nd"/>
</dbReference>
<proteinExistence type="inferred from homology"/>
<evidence type="ECO:0000259" key="8">
    <source>
        <dbReference type="Pfam" id="PF21982"/>
    </source>
</evidence>
<dbReference type="HAMAP" id="MF_01114">
    <property type="entry name" value="RecX"/>
    <property type="match status" value="1"/>
</dbReference>
<evidence type="ECO:0000259" key="6">
    <source>
        <dbReference type="Pfam" id="PF02631"/>
    </source>
</evidence>
<evidence type="ECO:0000259" key="7">
    <source>
        <dbReference type="Pfam" id="PF21981"/>
    </source>
</evidence>
<comment type="subcellular location">
    <subcellularLocation>
        <location evidence="1 5">Cytoplasm</location>
    </subcellularLocation>
</comment>
<protein>
    <recommendedName>
        <fullName evidence="3 5">Regulatory protein RecX</fullName>
    </recommendedName>
</protein>
<feature type="domain" description="RecX third three-helical" evidence="7">
    <location>
        <begin position="154"/>
        <end position="195"/>
    </location>
</feature>
<comment type="similarity">
    <text evidence="2 5">Belongs to the RecX family.</text>
</comment>
<keyword evidence="10" id="KW-1185">Reference proteome</keyword>
<gene>
    <name evidence="5" type="primary">recX</name>
    <name evidence="9" type="ORF">E0L93_07715</name>
</gene>
<evidence type="ECO:0000313" key="9">
    <source>
        <dbReference type="EMBL" id="TCJ16622.1"/>
    </source>
</evidence>
<accession>A0A4V2NWA8</accession>
<dbReference type="InterPro" id="IPR036388">
    <property type="entry name" value="WH-like_DNA-bd_sf"/>
</dbReference>
<feature type="domain" description="RecX second three-helical" evidence="6">
    <location>
        <begin position="106"/>
        <end position="144"/>
    </location>
</feature>
<dbReference type="PANTHER" id="PTHR33602:SF1">
    <property type="entry name" value="REGULATORY PROTEIN RECX FAMILY PROTEIN"/>
    <property type="match status" value="1"/>
</dbReference>
<dbReference type="AlphaFoldDB" id="A0A4V2NWA8"/>
<dbReference type="GO" id="GO:0006282">
    <property type="term" value="P:regulation of DNA repair"/>
    <property type="evidence" value="ECO:0007669"/>
    <property type="project" value="UniProtKB-UniRule"/>
</dbReference>
<reference evidence="9 10" key="1">
    <citation type="submission" date="2019-03" db="EMBL/GenBank/DDBJ databases">
        <title>Whole genome sequence of a novel Rubrobacter taiwanensis strain, isolated from Yellowstone National Park.</title>
        <authorList>
            <person name="Freed S."/>
            <person name="Ramaley R.F."/>
            <person name="Kyndt J.A."/>
        </authorList>
    </citation>
    <scope>NUCLEOTIDE SEQUENCE [LARGE SCALE GENOMIC DNA]</scope>
    <source>
        <strain evidence="9 10">Yellowstone</strain>
    </source>
</reference>
<evidence type="ECO:0000256" key="4">
    <source>
        <dbReference type="ARBA" id="ARBA00022490"/>
    </source>
</evidence>
<evidence type="ECO:0000256" key="3">
    <source>
        <dbReference type="ARBA" id="ARBA00018111"/>
    </source>
</evidence>
<dbReference type="Pfam" id="PF21982">
    <property type="entry name" value="RecX_HTH1"/>
    <property type="match status" value="1"/>
</dbReference>
<keyword evidence="4 5" id="KW-0963">Cytoplasm</keyword>
<dbReference type="Pfam" id="PF21981">
    <property type="entry name" value="RecX_HTH3"/>
    <property type="match status" value="1"/>
</dbReference>
<dbReference type="Proteomes" id="UP000295244">
    <property type="component" value="Unassembled WGS sequence"/>
</dbReference>